<evidence type="ECO:0000313" key="2">
    <source>
        <dbReference type="EMBL" id="MBV7379941.1"/>
    </source>
</evidence>
<protein>
    <submittedName>
        <fullName evidence="2">Feruloyl-CoA synthase</fullName>
    </submittedName>
</protein>
<dbReference type="Pfam" id="PF00501">
    <property type="entry name" value="AMP-binding"/>
    <property type="match status" value="1"/>
</dbReference>
<dbReference type="InterPro" id="IPR020845">
    <property type="entry name" value="AMP-binding_CS"/>
</dbReference>
<proteinExistence type="predicted"/>
<name>A0ABS6T3W2_9RHOB</name>
<dbReference type="PROSITE" id="PS00455">
    <property type="entry name" value="AMP_BINDING"/>
    <property type="match status" value="1"/>
</dbReference>
<dbReference type="RefSeq" id="WP_218393142.1">
    <property type="nucleotide sequence ID" value="NZ_JAHUZE010000003.1"/>
</dbReference>
<dbReference type="InterPro" id="IPR000873">
    <property type="entry name" value="AMP-dep_synth/lig_dom"/>
</dbReference>
<evidence type="ECO:0000313" key="3">
    <source>
        <dbReference type="Proteomes" id="UP000756530"/>
    </source>
</evidence>
<dbReference type="PANTHER" id="PTHR24096">
    <property type="entry name" value="LONG-CHAIN-FATTY-ACID--COA LIGASE"/>
    <property type="match status" value="1"/>
</dbReference>
<dbReference type="PANTHER" id="PTHR24096:SF420">
    <property type="entry name" value="LONG-CHAIN-FATTY-ACID--COA LIGASE-RELATED"/>
    <property type="match status" value="1"/>
</dbReference>
<dbReference type="EMBL" id="JAHUZE010000003">
    <property type="protein sequence ID" value="MBV7379941.1"/>
    <property type="molecule type" value="Genomic_DNA"/>
</dbReference>
<dbReference type="Proteomes" id="UP000756530">
    <property type="component" value="Unassembled WGS sequence"/>
</dbReference>
<organism evidence="2 3">
    <name type="scientific">Maritimibacter dapengensis</name>
    <dbReference type="NCBI Taxonomy" id="2836868"/>
    <lineage>
        <taxon>Bacteria</taxon>
        <taxon>Pseudomonadati</taxon>
        <taxon>Pseudomonadota</taxon>
        <taxon>Alphaproteobacteria</taxon>
        <taxon>Rhodobacterales</taxon>
        <taxon>Roseobacteraceae</taxon>
        <taxon>Maritimibacter</taxon>
    </lineage>
</organism>
<keyword evidence="3" id="KW-1185">Reference proteome</keyword>
<reference evidence="2 3" key="1">
    <citation type="submission" date="2021-05" db="EMBL/GenBank/DDBJ databases">
        <title>Culturable bacteria isolated from Daya Bay.</title>
        <authorList>
            <person name="Zheng W."/>
            <person name="Yu S."/>
            <person name="Huang Y."/>
        </authorList>
    </citation>
    <scope>NUCLEOTIDE SEQUENCE [LARGE SCALE GENOMIC DNA]</scope>
    <source>
        <strain evidence="2 3">DP4N28-5</strain>
    </source>
</reference>
<comment type="caution">
    <text evidence="2">The sequence shown here is derived from an EMBL/GenBank/DDBJ whole genome shotgun (WGS) entry which is preliminary data.</text>
</comment>
<gene>
    <name evidence="2" type="ORF">KJP28_13500</name>
</gene>
<evidence type="ECO:0000259" key="1">
    <source>
        <dbReference type="Pfam" id="PF00501"/>
    </source>
</evidence>
<feature type="domain" description="AMP-dependent synthetase/ligase" evidence="1">
    <location>
        <begin position="50"/>
        <end position="424"/>
    </location>
</feature>
<accession>A0ABS6T3W2</accession>
<sequence length="611" mass="65409">MNDMTAAEGGLFAGPNVVSRTAEDGTIYLSSGYTLPAASERVSDWLVDGADAHPDRVFLAERMGDGWRSVTYAQALARAETLGAWLLEQAKGKDGPVLALSENAVDLGLLTLASFHVGIPIATISTAYSLISSDHAKLKAMVTLLDPAVVFVSSTAAYAKALAAIAPHHSGVLLASKTDGDLDATLFENASRDDKDAVARANAAIGPDTLARLLFTSGSTGTPKAVINTHGMLTSNQEAHREIWVYQREKPPVIVDWLPWSHTFGANFAFNMVLRNGGSLYIDDGKPAPGIIARTIANIKDVRPNMALNVPRGFEILTEAMDEDAELREAFYAMDVCLCAAAALPASTWTKLRRQSTETTGRELPVATAWGSTETAPLATHCHFPVDSVANIGLPVPGVTLKLVPNGTKLEVRVKGPNITPGYFKNPEKTREAFDDEGFYMMGDALRLADPDDPSKGLFFDGRVVEDFKLTTGTWVSVGSLRVTAIDHLSPCVQDIVVAGHNRDEVGFLLIPNEPACRRIAGLAEGAPLADVLAADAVRAQVREGLKALKSAQSGSSMHARRARFLVAPPNPDTGEITDKAYLNQRQILENRGAEVELLFSEDEGNIYPAA</sequence>